<evidence type="ECO:0000313" key="1">
    <source>
        <dbReference type="EMBL" id="GLK85706.1"/>
    </source>
</evidence>
<name>A0A9W6NCL8_9HYPH</name>
<comment type="caution">
    <text evidence="1">The sequence shown here is derived from an EMBL/GenBank/DDBJ whole genome shotgun (WGS) entry which is preliminary data.</text>
</comment>
<proteinExistence type="predicted"/>
<dbReference type="Gene3D" id="1.10.10.60">
    <property type="entry name" value="Homeodomain-like"/>
    <property type="match status" value="1"/>
</dbReference>
<reference evidence="1" key="1">
    <citation type="journal article" date="2014" name="Int. J. Syst. Evol. Microbiol.">
        <title>Complete genome sequence of Corynebacterium casei LMG S-19264T (=DSM 44701T), isolated from a smear-ripened cheese.</title>
        <authorList>
            <consortium name="US DOE Joint Genome Institute (JGI-PGF)"/>
            <person name="Walter F."/>
            <person name="Albersmeier A."/>
            <person name="Kalinowski J."/>
            <person name="Ruckert C."/>
        </authorList>
    </citation>
    <scope>NUCLEOTIDE SEQUENCE</scope>
    <source>
        <strain evidence="1">VKM B-2789</strain>
    </source>
</reference>
<accession>A0A9W6NCL8</accession>
<dbReference type="Pfam" id="PF13384">
    <property type="entry name" value="HTH_23"/>
    <property type="match status" value="1"/>
</dbReference>
<dbReference type="EMBL" id="BSFM01000017">
    <property type="protein sequence ID" value="GLK85706.1"/>
    <property type="molecule type" value="Genomic_DNA"/>
</dbReference>
<dbReference type="AlphaFoldDB" id="A0A9W6NCL8"/>
<organism evidence="1 2">
    <name type="scientific">Ancylobacter defluvii</name>
    <dbReference type="NCBI Taxonomy" id="1282440"/>
    <lineage>
        <taxon>Bacteria</taxon>
        <taxon>Pseudomonadati</taxon>
        <taxon>Pseudomonadota</taxon>
        <taxon>Alphaproteobacteria</taxon>
        <taxon>Hyphomicrobiales</taxon>
        <taxon>Xanthobacteraceae</taxon>
        <taxon>Ancylobacter</taxon>
    </lineage>
</organism>
<gene>
    <name evidence="1" type="ORF">GCM10017653_37760</name>
</gene>
<dbReference type="Proteomes" id="UP001143330">
    <property type="component" value="Unassembled WGS sequence"/>
</dbReference>
<sequence length="120" mass="13203">MTLPRPVGAIARFAQILGPEAAMLLAETKGGTRVYVPKSPAGSELAALIGDEAAAKLSQRWPGEQIKIPVARDWRAAAYRLAGWTYDEIAVRLGIDRATVHRILQAQELVIRQLDLFRKD</sequence>
<keyword evidence="2" id="KW-1185">Reference proteome</keyword>
<evidence type="ECO:0000313" key="2">
    <source>
        <dbReference type="Proteomes" id="UP001143330"/>
    </source>
</evidence>
<reference evidence="1" key="2">
    <citation type="submission" date="2023-01" db="EMBL/GenBank/DDBJ databases">
        <authorList>
            <person name="Sun Q."/>
            <person name="Evtushenko L."/>
        </authorList>
    </citation>
    <scope>NUCLEOTIDE SEQUENCE</scope>
    <source>
        <strain evidence="1">VKM B-2789</strain>
    </source>
</reference>
<protein>
    <submittedName>
        <fullName evidence="1">Uncharacterized protein</fullName>
    </submittedName>
</protein>